<dbReference type="Proteomes" id="UP000269689">
    <property type="component" value="Unassembled WGS sequence"/>
</dbReference>
<dbReference type="PANTHER" id="PTHR36503:SF3">
    <property type="entry name" value="BLR0126 PROTEIN"/>
    <property type="match status" value="1"/>
</dbReference>
<sequence>MPKPVLDAIAVSAVDIARAKEFYTLLGFDFEGGFESDDHVEPIRRLGEPRLMIDSAALMEKLTGEVPRAPNHSIFAMLCATPAEVDEHVAKIKAAGFDVLTAPWDAFWGQRYATVADADGYRIDLFAPLAPAATA</sequence>
<dbReference type="AlphaFoldDB" id="A0A3N4UKJ1"/>
<dbReference type="PROSITE" id="PS51819">
    <property type="entry name" value="VOC"/>
    <property type="match status" value="1"/>
</dbReference>
<dbReference type="InterPro" id="IPR037523">
    <property type="entry name" value="VOC_core"/>
</dbReference>
<dbReference type="SUPFAM" id="SSF54593">
    <property type="entry name" value="Glyoxalase/Bleomycin resistance protein/Dihydroxybiphenyl dioxygenase"/>
    <property type="match status" value="1"/>
</dbReference>
<dbReference type="RefSeq" id="WP_123791369.1">
    <property type="nucleotide sequence ID" value="NZ_RKQK01000001.1"/>
</dbReference>
<evidence type="ECO:0000259" key="1">
    <source>
        <dbReference type="PROSITE" id="PS51819"/>
    </source>
</evidence>
<dbReference type="EMBL" id="RKQK01000001">
    <property type="protein sequence ID" value="RPE71122.1"/>
    <property type="molecule type" value="Genomic_DNA"/>
</dbReference>
<feature type="domain" description="VOC" evidence="1">
    <location>
        <begin position="5"/>
        <end position="128"/>
    </location>
</feature>
<reference evidence="2 3" key="1">
    <citation type="submission" date="2018-11" db="EMBL/GenBank/DDBJ databases">
        <title>Genomic Encyclopedia of Type Strains, Phase IV (KMG-IV): sequencing the most valuable type-strain genomes for metagenomic binning, comparative biology and taxonomic classification.</title>
        <authorList>
            <person name="Goeker M."/>
        </authorList>
    </citation>
    <scope>NUCLEOTIDE SEQUENCE [LARGE SCALE GENOMIC DNA]</scope>
    <source>
        <strain evidence="2 3">DSM 104731</strain>
    </source>
</reference>
<dbReference type="InterPro" id="IPR004360">
    <property type="entry name" value="Glyas_Fos-R_dOase_dom"/>
</dbReference>
<comment type="caution">
    <text evidence="2">The sequence shown here is derived from an EMBL/GenBank/DDBJ whole genome shotgun (WGS) entry which is preliminary data.</text>
</comment>
<evidence type="ECO:0000313" key="3">
    <source>
        <dbReference type="Proteomes" id="UP000269689"/>
    </source>
</evidence>
<organism evidence="2 3">
    <name type="scientific">Pacificibacter maritimus</name>
    <dbReference type="NCBI Taxonomy" id="762213"/>
    <lineage>
        <taxon>Bacteria</taxon>
        <taxon>Pseudomonadati</taxon>
        <taxon>Pseudomonadota</taxon>
        <taxon>Alphaproteobacteria</taxon>
        <taxon>Rhodobacterales</taxon>
        <taxon>Roseobacteraceae</taxon>
        <taxon>Pacificibacter</taxon>
    </lineage>
</organism>
<accession>A0A3N4UKJ1</accession>
<proteinExistence type="predicted"/>
<keyword evidence="3" id="KW-1185">Reference proteome</keyword>
<evidence type="ECO:0000313" key="2">
    <source>
        <dbReference type="EMBL" id="RPE71122.1"/>
    </source>
</evidence>
<dbReference type="Pfam" id="PF00903">
    <property type="entry name" value="Glyoxalase"/>
    <property type="match status" value="1"/>
</dbReference>
<gene>
    <name evidence="2" type="ORF">EDD53_0235</name>
</gene>
<dbReference type="InterPro" id="IPR029068">
    <property type="entry name" value="Glyas_Bleomycin-R_OHBP_Dase"/>
</dbReference>
<protein>
    <submittedName>
        <fullName evidence="2">Putative glyoxalase superfamily protein PhnB</fullName>
    </submittedName>
</protein>
<name>A0A3N4UKJ1_9RHOB</name>
<dbReference type="PANTHER" id="PTHR36503">
    <property type="entry name" value="BLR2520 PROTEIN"/>
    <property type="match status" value="1"/>
</dbReference>
<dbReference type="Gene3D" id="3.10.180.10">
    <property type="entry name" value="2,3-Dihydroxybiphenyl 1,2-Dioxygenase, domain 1"/>
    <property type="match status" value="1"/>
</dbReference>
<dbReference type="OrthoDB" id="9798430at2"/>